<dbReference type="EMBL" id="MLYV02000272">
    <property type="protein sequence ID" value="PSS22641.1"/>
    <property type="molecule type" value="Genomic_DNA"/>
</dbReference>
<dbReference type="PANTHER" id="PTHR10039">
    <property type="entry name" value="AMELOGENIN"/>
    <property type="match status" value="1"/>
</dbReference>
<accession>A0A2R6R796</accession>
<sequence length="149" mass="16861">MRKLKSSSHERRCVLNNIKDSHQTAHQSIDTLQTIVKDISKNFQRIVIVIDGLDELPSHLKDLRATTQILDALSRLHRDIPNLYVAVFCQDTGNIGAQLKPDVEIPCTASHLAPDIEEYINSELNTRTWSDPHLKNEVRENLIQGADGM</sequence>
<evidence type="ECO:0000313" key="3">
    <source>
        <dbReference type="Proteomes" id="UP000186601"/>
    </source>
</evidence>
<proteinExistence type="predicted"/>
<comment type="caution">
    <text evidence="2">The sequence shown here is derived from an EMBL/GenBank/DDBJ whole genome shotgun (WGS) entry which is preliminary data.</text>
</comment>
<dbReference type="AlphaFoldDB" id="A0A2R6R796"/>
<gene>
    <name evidence="2" type="ORF">PHLCEN_2v3068</name>
</gene>
<protein>
    <recommendedName>
        <fullName evidence="1">KAP NTPase domain-containing protein</fullName>
    </recommendedName>
</protein>
<feature type="domain" description="KAP NTPase" evidence="1">
    <location>
        <begin position="23"/>
        <end position="57"/>
    </location>
</feature>
<dbReference type="InterPro" id="IPR027417">
    <property type="entry name" value="P-loop_NTPase"/>
</dbReference>
<organism evidence="2 3">
    <name type="scientific">Hermanssonia centrifuga</name>
    <dbReference type="NCBI Taxonomy" id="98765"/>
    <lineage>
        <taxon>Eukaryota</taxon>
        <taxon>Fungi</taxon>
        <taxon>Dikarya</taxon>
        <taxon>Basidiomycota</taxon>
        <taxon>Agaricomycotina</taxon>
        <taxon>Agaricomycetes</taxon>
        <taxon>Polyporales</taxon>
        <taxon>Meruliaceae</taxon>
        <taxon>Hermanssonia</taxon>
    </lineage>
</organism>
<keyword evidence="3" id="KW-1185">Reference proteome</keyword>
<dbReference type="Gene3D" id="3.40.50.300">
    <property type="entry name" value="P-loop containing nucleotide triphosphate hydrolases"/>
    <property type="match status" value="1"/>
</dbReference>
<dbReference type="InterPro" id="IPR011646">
    <property type="entry name" value="KAP_P-loop"/>
</dbReference>
<dbReference type="Pfam" id="PF07693">
    <property type="entry name" value="KAP_NTPase"/>
    <property type="match status" value="1"/>
</dbReference>
<dbReference type="Proteomes" id="UP000186601">
    <property type="component" value="Unassembled WGS sequence"/>
</dbReference>
<name>A0A2R6R796_9APHY</name>
<evidence type="ECO:0000313" key="2">
    <source>
        <dbReference type="EMBL" id="PSS22641.1"/>
    </source>
</evidence>
<dbReference type="OrthoDB" id="7464126at2759"/>
<evidence type="ECO:0000259" key="1">
    <source>
        <dbReference type="Pfam" id="PF07693"/>
    </source>
</evidence>
<reference evidence="2 3" key="1">
    <citation type="submission" date="2018-02" db="EMBL/GenBank/DDBJ databases">
        <title>Genome sequence of the basidiomycete white-rot fungus Phlebia centrifuga.</title>
        <authorList>
            <person name="Granchi Z."/>
            <person name="Peng M."/>
            <person name="de Vries R.P."/>
            <person name="Hilden K."/>
            <person name="Makela M.R."/>
            <person name="Grigoriev I."/>
            <person name="Riley R."/>
        </authorList>
    </citation>
    <scope>NUCLEOTIDE SEQUENCE [LARGE SCALE GENOMIC DNA]</scope>
    <source>
        <strain evidence="2 3">FBCC195</strain>
    </source>
</reference>